<evidence type="ECO:0000313" key="2">
    <source>
        <dbReference type="EMBL" id="GED23201.1"/>
    </source>
</evidence>
<dbReference type="AlphaFoldDB" id="A0A4Y4F7T6"/>
<evidence type="ECO:0000313" key="3">
    <source>
        <dbReference type="Proteomes" id="UP000319812"/>
    </source>
</evidence>
<dbReference type="EMBL" id="BJOC01000029">
    <property type="protein sequence ID" value="GED23201.1"/>
    <property type="molecule type" value="Genomic_DNA"/>
</dbReference>
<gene>
    <name evidence="2" type="ORF">HHA01_21780</name>
</gene>
<reference evidence="2 3" key="1">
    <citation type="submission" date="2019-06" db="EMBL/GenBank/DDBJ databases">
        <title>Whole genome shotgun sequence of Halomonas halmophila NBRC 15537.</title>
        <authorList>
            <person name="Hosoyama A."/>
            <person name="Uohara A."/>
            <person name="Ohji S."/>
            <person name="Ichikawa N."/>
        </authorList>
    </citation>
    <scope>NUCLEOTIDE SEQUENCE [LARGE SCALE GENOMIC DNA]</scope>
    <source>
        <strain evidence="2 3">NBRC 15537</strain>
    </source>
</reference>
<protein>
    <submittedName>
        <fullName evidence="2">Uncharacterized protein</fullName>
    </submittedName>
</protein>
<name>A0A4Y4F7T6_9GAMM</name>
<evidence type="ECO:0000256" key="1">
    <source>
        <dbReference type="SAM" id="MobiDB-lite"/>
    </source>
</evidence>
<organism evidence="2 3">
    <name type="scientific">Halomonas halmophila</name>
    <dbReference type="NCBI Taxonomy" id="252"/>
    <lineage>
        <taxon>Bacteria</taxon>
        <taxon>Pseudomonadati</taxon>
        <taxon>Pseudomonadota</taxon>
        <taxon>Gammaproteobacteria</taxon>
        <taxon>Oceanospirillales</taxon>
        <taxon>Halomonadaceae</taxon>
        <taxon>Halomonas</taxon>
    </lineage>
</organism>
<dbReference type="Proteomes" id="UP000319812">
    <property type="component" value="Unassembled WGS sequence"/>
</dbReference>
<sequence>MGLAIDVCPEAYDEIQDKYTHTKVYVEHIYSMSNIYPCPVTINHEIETARLASPAFPRGTEEAPDNPGLCRHIDNKHY</sequence>
<keyword evidence="3" id="KW-1185">Reference proteome</keyword>
<comment type="caution">
    <text evidence="2">The sequence shown here is derived from an EMBL/GenBank/DDBJ whole genome shotgun (WGS) entry which is preliminary data.</text>
</comment>
<accession>A0A4Y4F7T6</accession>
<feature type="region of interest" description="Disordered" evidence="1">
    <location>
        <begin position="55"/>
        <end position="78"/>
    </location>
</feature>
<proteinExistence type="predicted"/>